<dbReference type="EC" id="3.1.1.29" evidence="1"/>
<evidence type="ECO:0000256" key="2">
    <source>
        <dbReference type="ARBA" id="ARBA00022801"/>
    </source>
</evidence>
<dbReference type="Gene3D" id="3.40.1490.10">
    <property type="entry name" value="Bit1"/>
    <property type="match status" value="1"/>
</dbReference>
<dbReference type="GO" id="GO:0004045">
    <property type="term" value="F:peptidyl-tRNA hydrolase activity"/>
    <property type="evidence" value="ECO:0007669"/>
    <property type="project" value="UniProtKB-EC"/>
</dbReference>
<reference evidence="6 7" key="1">
    <citation type="submission" date="2015-07" db="EMBL/GenBank/DDBJ databases">
        <title>Comparative genomics of the Sigatoka disease complex on banana suggests a link between parallel evolutionary changes in Pseudocercospora fijiensis and Pseudocercospora eumusae and increased virulence on the banana host.</title>
        <authorList>
            <person name="Chang T.-C."/>
            <person name="Salvucci A."/>
            <person name="Crous P.W."/>
            <person name="Stergiopoulos I."/>
        </authorList>
    </citation>
    <scope>NUCLEOTIDE SEQUENCE [LARGE SCALE GENOMIC DNA]</scope>
    <source>
        <strain evidence="6 7">CBS 116634</strain>
    </source>
</reference>
<dbReference type="NCBIfam" id="TIGR00283">
    <property type="entry name" value="arch_pth2"/>
    <property type="match status" value="1"/>
</dbReference>
<keyword evidence="7" id="KW-1185">Reference proteome</keyword>
<keyword evidence="2" id="KW-0378">Hydrolase</keyword>
<comment type="caution">
    <text evidence="6">The sequence shown here is derived from an EMBL/GenBank/DDBJ whole genome shotgun (WGS) entry which is preliminary data.</text>
</comment>
<dbReference type="AlphaFoldDB" id="A0A139IDH0"/>
<evidence type="ECO:0000256" key="5">
    <source>
        <dbReference type="SAM" id="MobiDB-lite"/>
    </source>
</evidence>
<feature type="region of interest" description="Disordered" evidence="5">
    <location>
        <begin position="126"/>
        <end position="160"/>
    </location>
</feature>
<dbReference type="NCBIfam" id="NF003314">
    <property type="entry name" value="PRK04322.1"/>
    <property type="match status" value="1"/>
</dbReference>
<dbReference type="CDD" id="cd02430">
    <property type="entry name" value="PTH2"/>
    <property type="match status" value="1"/>
</dbReference>
<dbReference type="EMBL" id="LFZO01000140">
    <property type="protein sequence ID" value="KXT12751.1"/>
    <property type="molecule type" value="Genomic_DNA"/>
</dbReference>
<evidence type="ECO:0000313" key="7">
    <source>
        <dbReference type="Proteomes" id="UP000073492"/>
    </source>
</evidence>
<feature type="region of interest" description="Disordered" evidence="5">
    <location>
        <begin position="1"/>
        <end position="55"/>
    </location>
</feature>
<dbReference type="PANTHER" id="PTHR12649">
    <property type="entry name" value="PEPTIDYL-TRNA HYDROLASE 2"/>
    <property type="match status" value="1"/>
</dbReference>
<sequence>MVPFASASDQSVSQSRGRSDTRPPRHPPSDLRHPTSDIRHPTSDIRRPTSDEPHRDFLSSLADALRSRNNSREAGADMAHQSAYERVPPGAAAYALSAAIISFSLGYLAGQGRAIGLFGASRAGSTWTSEKSQAAGTDDDDDDDDASSHGSASEDDELQSFARSTEECKLVLVVRSDLGMTKGKIAAQCGHATLACYKTLLHAHPTHNILKQWESLGQAKVALKVDSEHEMLVLHAQALSLGLCAKIIHDAGRTQIASGSATVLGIGPAPKSKIDQVTAHLKLL</sequence>
<name>A0A139IDH0_9PEZI</name>
<proteinExistence type="inferred from homology"/>
<evidence type="ECO:0000256" key="4">
    <source>
        <dbReference type="ARBA" id="ARBA00048707"/>
    </source>
</evidence>
<dbReference type="PANTHER" id="PTHR12649:SF11">
    <property type="entry name" value="PEPTIDYL-TRNA HYDROLASE 2, MITOCHONDRIAL"/>
    <property type="match status" value="1"/>
</dbReference>
<comment type="catalytic activity">
    <reaction evidence="4">
        <text>an N-acyl-L-alpha-aminoacyl-tRNA + H2O = an N-acyl-L-amino acid + a tRNA + H(+)</text>
        <dbReference type="Rhea" id="RHEA:54448"/>
        <dbReference type="Rhea" id="RHEA-COMP:10123"/>
        <dbReference type="Rhea" id="RHEA-COMP:13883"/>
        <dbReference type="ChEBI" id="CHEBI:15377"/>
        <dbReference type="ChEBI" id="CHEBI:15378"/>
        <dbReference type="ChEBI" id="CHEBI:59874"/>
        <dbReference type="ChEBI" id="CHEBI:78442"/>
        <dbReference type="ChEBI" id="CHEBI:138191"/>
        <dbReference type="EC" id="3.1.1.29"/>
    </reaction>
</comment>
<gene>
    <name evidence="6" type="ORF">AC579_681</name>
</gene>
<dbReference type="STRING" id="113226.A0A139IDH0"/>
<accession>A0A139IDH0</accession>
<evidence type="ECO:0000313" key="6">
    <source>
        <dbReference type="EMBL" id="KXT12751.1"/>
    </source>
</evidence>
<dbReference type="SUPFAM" id="SSF102462">
    <property type="entry name" value="Peptidyl-tRNA hydrolase II"/>
    <property type="match status" value="1"/>
</dbReference>
<evidence type="ECO:0000256" key="1">
    <source>
        <dbReference type="ARBA" id="ARBA00013260"/>
    </source>
</evidence>
<dbReference type="Pfam" id="PF01981">
    <property type="entry name" value="PTH2"/>
    <property type="match status" value="1"/>
</dbReference>
<dbReference type="OrthoDB" id="1733656at2759"/>
<organism evidence="6 7">
    <name type="scientific">Pseudocercospora musae</name>
    <dbReference type="NCBI Taxonomy" id="113226"/>
    <lineage>
        <taxon>Eukaryota</taxon>
        <taxon>Fungi</taxon>
        <taxon>Dikarya</taxon>
        <taxon>Ascomycota</taxon>
        <taxon>Pezizomycotina</taxon>
        <taxon>Dothideomycetes</taxon>
        <taxon>Dothideomycetidae</taxon>
        <taxon>Mycosphaerellales</taxon>
        <taxon>Mycosphaerellaceae</taxon>
        <taxon>Pseudocercospora</taxon>
    </lineage>
</organism>
<dbReference type="Proteomes" id="UP000073492">
    <property type="component" value="Unassembled WGS sequence"/>
</dbReference>
<protein>
    <recommendedName>
        <fullName evidence="1">peptidyl-tRNA hydrolase</fullName>
        <ecNumber evidence="1">3.1.1.29</ecNumber>
    </recommendedName>
</protein>
<dbReference type="InterPro" id="IPR023476">
    <property type="entry name" value="Pep_tRNA_hydro_II_dom_sf"/>
</dbReference>
<evidence type="ECO:0000256" key="3">
    <source>
        <dbReference type="ARBA" id="ARBA00038050"/>
    </source>
</evidence>
<feature type="compositionally biased region" description="Polar residues" evidence="5">
    <location>
        <begin position="7"/>
        <end position="16"/>
    </location>
</feature>
<dbReference type="GO" id="GO:0005829">
    <property type="term" value="C:cytosol"/>
    <property type="evidence" value="ECO:0007669"/>
    <property type="project" value="TreeGrafter"/>
</dbReference>
<dbReference type="FunFam" id="3.40.1490.10:FF:000001">
    <property type="entry name" value="Peptidyl-tRNA hydrolase 2"/>
    <property type="match status" value="1"/>
</dbReference>
<feature type="compositionally biased region" description="Basic and acidic residues" evidence="5">
    <location>
        <begin position="17"/>
        <end position="55"/>
    </location>
</feature>
<comment type="similarity">
    <text evidence="3">Belongs to the PTH2 family.</text>
</comment>
<dbReference type="InterPro" id="IPR002833">
    <property type="entry name" value="PTH2"/>
</dbReference>